<dbReference type="EMBL" id="GBRH01243833">
    <property type="protein sequence ID" value="JAD54062.1"/>
    <property type="molecule type" value="Transcribed_RNA"/>
</dbReference>
<reference evidence="1" key="2">
    <citation type="journal article" date="2015" name="Data Brief">
        <title>Shoot transcriptome of the giant reed, Arundo donax.</title>
        <authorList>
            <person name="Barrero R.A."/>
            <person name="Guerrero F.D."/>
            <person name="Moolhuijzen P."/>
            <person name="Goolsby J.A."/>
            <person name="Tidwell J."/>
            <person name="Bellgard S.E."/>
            <person name="Bellgard M.I."/>
        </authorList>
    </citation>
    <scope>NUCLEOTIDE SEQUENCE</scope>
    <source>
        <tissue evidence="1">Shoot tissue taken approximately 20 cm above the soil surface</tissue>
    </source>
</reference>
<reference evidence="1" key="1">
    <citation type="submission" date="2014-09" db="EMBL/GenBank/DDBJ databases">
        <authorList>
            <person name="Magalhaes I.L.F."/>
            <person name="Oliveira U."/>
            <person name="Santos F.R."/>
            <person name="Vidigal T.H.D.A."/>
            <person name="Brescovit A.D."/>
            <person name="Santos A.J."/>
        </authorList>
    </citation>
    <scope>NUCLEOTIDE SEQUENCE</scope>
    <source>
        <tissue evidence="1">Shoot tissue taken approximately 20 cm above the soil surface</tissue>
    </source>
</reference>
<evidence type="ECO:0000313" key="1">
    <source>
        <dbReference type="EMBL" id="JAD54062.1"/>
    </source>
</evidence>
<dbReference type="AlphaFoldDB" id="A0A0A9SVU3"/>
<sequence length="34" mass="3907">MTCLILVGSKLEINLKYNWNCPAQTRTFFSPFGL</sequence>
<name>A0A0A9SVU3_ARUDO</name>
<organism evidence="1">
    <name type="scientific">Arundo donax</name>
    <name type="common">Giant reed</name>
    <name type="synonym">Donax arundinaceus</name>
    <dbReference type="NCBI Taxonomy" id="35708"/>
    <lineage>
        <taxon>Eukaryota</taxon>
        <taxon>Viridiplantae</taxon>
        <taxon>Streptophyta</taxon>
        <taxon>Embryophyta</taxon>
        <taxon>Tracheophyta</taxon>
        <taxon>Spermatophyta</taxon>
        <taxon>Magnoliopsida</taxon>
        <taxon>Liliopsida</taxon>
        <taxon>Poales</taxon>
        <taxon>Poaceae</taxon>
        <taxon>PACMAD clade</taxon>
        <taxon>Arundinoideae</taxon>
        <taxon>Arundineae</taxon>
        <taxon>Arundo</taxon>
    </lineage>
</organism>
<accession>A0A0A9SVU3</accession>
<protein>
    <submittedName>
        <fullName evidence="1">Uncharacterized protein</fullName>
    </submittedName>
</protein>
<proteinExistence type="predicted"/>